<name>A0A2K1J0J8_PHYPA</name>
<dbReference type="Gramene" id="Pp3c18_10110V3.2">
    <property type="protein sequence ID" value="PAC:32983458.CDS.1"/>
    <property type="gene ID" value="Pp3c18_10110"/>
</dbReference>
<keyword evidence="3" id="KW-1185">Reference proteome</keyword>
<evidence type="ECO:0000313" key="3">
    <source>
        <dbReference type="Proteomes" id="UP000006727"/>
    </source>
</evidence>
<evidence type="ECO:0000313" key="2">
    <source>
        <dbReference type="EnsemblPlants" id="PAC:32983457.CDS.1"/>
    </source>
</evidence>
<dbReference type="EnsemblPlants" id="Pp3c18_10110V3.2">
    <property type="protein sequence ID" value="PAC:32983458.CDS.1"/>
    <property type="gene ID" value="Pp3c18_10110"/>
</dbReference>
<evidence type="ECO:0000313" key="1">
    <source>
        <dbReference type="EMBL" id="PNR35051.1"/>
    </source>
</evidence>
<gene>
    <name evidence="2" type="primary">LOC112295180</name>
    <name evidence="1" type="ORF">PHYPA_022950</name>
</gene>
<dbReference type="Proteomes" id="UP000006727">
    <property type="component" value="Chromosome 18"/>
</dbReference>
<proteinExistence type="predicted"/>
<protein>
    <submittedName>
        <fullName evidence="1 2">Uncharacterized protein</fullName>
    </submittedName>
</protein>
<dbReference type="AlphaFoldDB" id="A0A2K1J0J8"/>
<dbReference type="EMBL" id="ABEU02000018">
    <property type="protein sequence ID" value="PNR35051.1"/>
    <property type="molecule type" value="Genomic_DNA"/>
</dbReference>
<reference evidence="1 3" key="1">
    <citation type="journal article" date="2008" name="Science">
        <title>The Physcomitrella genome reveals evolutionary insights into the conquest of land by plants.</title>
        <authorList>
            <person name="Rensing S."/>
            <person name="Lang D."/>
            <person name="Zimmer A."/>
            <person name="Terry A."/>
            <person name="Salamov A."/>
            <person name="Shapiro H."/>
            <person name="Nishiyama T."/>
            <person name="Perroud P.-F."/>
            <person name="Lindquist E."/>
            <person name="Kamisugi Y."/>
            <person name="Tanahashi T."/>
            <person name="Sakakibara K."/>
            <person name="Fujita T."/>
            <person name="Oishi K."/>
            <person name="Shin-I T."/>
            <person name="Kuroki Y."/>
            <person name="Toyoda A."/>
            <person name="Suzuki Y."/>
            <person name="Hashimoto A."/>
            <person name="Yamaguchi K."/>
            <person name="Sugano A."/>
            <person name="Kohara Y."/>
            <person name="Fujiyama A."/>
            <person name="Anterola A."/>
            <person name="Aoki S."/>
            <person name="Ashton N."/>
            <person name="Barbazuk W.B."/>
            <person name="Barker E."/>
            <person name="Bennetzen J."/>
            <person name="Bezanilla M."/>
            <person name="Blankenship R."/>
            <person name="Cho S.H."/>
            <person name="Dutcher S."/>
            <person name="Estelle M."/>
            <person name="Fawcett J.A."/>
            <person name="Gundlach H."/>
            <person name="Hanada K."/>
            <person name="Heyl A."/>
            <person name="Hicks K.A."/>
            <person name="Hugh J."/>
            <person name="Lohr M."/>
            <person name="Mayer K."/>
            <person name="Melkozernov A."/>
            <person name="Murata T."/>
            <person name="Nelson D."/>
            <person name="Pils B."/>
            <person name="Prigge M."/>
            <person name="Reiss B."/>
            <person name="Renner T."/>
            <person name="Rombauts S."/>
            <person name="Rushton P."/>
            <person name="Sanderfoot A."/>
            <person name="Schween G."/>
            <person name="Shiu S.-H."/>
            <person name="Stueber K."/>
            <person name="Theodoulou F.L."/>
            <person name="Tu H."/>
            <person name="Van de Peer Y."/>
            <person name="Verrier P.J."/>
            <person name="Waters E."/>
            <person name="Wood A."/>
            <person name="Yang L."/>
            <person name="Cove D."/>
            <person name="Cuming A."/>
            <person name="Hasebe M."/>
            <person name="Lucas S."/>
            <person name="Mishler D.B."/>
            <person name="Reski R."/>
            <person name="Grigoriev I."/>
            <person name="Quatrano R.S."/>
            <person name="Boore J.L."/>
        </authorList>
    </citation>
    <scope>NUCLEOTIDE SEQUENCE [LARGE SCALE GENOMIC DNA]</scope>
    <source>
        <strain evidence="2 3">cv. Gransden 2004</strain>
    </source>
</reference>
<dbReference type="Gramene" id="Pp3c18_10110V3.1">
    <property type="protein sequence ID" value="PAC:32983457.CDS.1"/>
    <property type="gene ID" value="Pp3c18_10110"/>
</dbReference>
<accession>A0A2K1J0J8</accession>
<reference evidence="2" key="3">
    <citation type="submission" date="2020-12" db="UniProtKB">
        <authorList>
            <consortium name="EnsemblPlants"/>
        </authorList>
    </citation>
    <scope>IDENTIFICATION</scope>
</reference>
<reference evidence="1 3" key="2">
    <citation type="journal article" date="2018" name="Plant J.">
        <title>The Physcomitrella patens chromosome-scale assembly reveals moss genome structure and evolution.</title>
        <authorList>
            <person name="Lang D."/>
            <person name="Ullrich K.K."/>
            <person name="Murat F."/>
            <person name="Fuchs J."/>
            <person name="Jenkins J."/>
            <person name="Haas F.B."/>
            <person name="Piednoel M."/>
            <person name="Gundlach H."/>
            <person name="Van Bel M."/>
            <person name="Meyberg R."/>
            <person name="Vives C."/>
            <person name="Morata J."/>
            <person name="Symeonidi A."/>
            <person name="Hiss M."/>
            <person name="Muchero W."/>
            <person name="Kamisugi Y."/>
            <person name="Saleh O."/>
            <person name="Blanc G."/>
            <person name="Decker E.L."/>
            <person name="van Gessel N."/>
            <person name="Grimwood J."/>
            <person name="Hayes R.D."/>
            <person name="Graham S.W."/>
            <person name="Gunter L.E."/>
            <person name="McDaniel S.F."/>
            <person name="Hoernstein S.N.W."/>
            <person name="Larsson A."/>
            <person name="Li F.W."/>
            <person name="Perroud P.F."/>
            <person name="Phillips J."/>
            <person name="Ranjan P."/>
            <person name="Rokshar D.S."/>
            <person name="Rothfels C.J."/>
            <person name="Schneider L."/>
            <person name="Shu S."/>
            <person name="Stevenson D.W."/>
            <person name="Thummler F."/>
            <person name="Tillich M."/>
            <person name="Villarreal Aguilar J.C."/>
            <person name="Widiez T."/>
            <person name="Wong G.K."/>
            <person name="Wymore A."/>
            <person name="Zhang Y."/>
            <person name="Zimmer A.D."/>
            <person name="Quatrano R.S."/>
            <person name="Mayer K.F.X."/>
            <person name="Goodstein D."/>
            <person name="Casacuberta J.M."/>
            <person name="Vandepoele K."/>
            <person name="Reski R."/>
            <person name="Cuming A.C."/>
            <person name="Tuskan G.A."/>
            <person name="Maumus F."/>
            <person name="Salse J."/>
            <person name="Schmutz J."/>
            <person name="Rensing S.A."/>
        </authorList>
    </citation>
    <scope>NUCLEOTIDE SEQUENCE [LARGE SCALE GENOMIC DNA]</scope>
    <source>
        <strain evidence="2 3">cv. Gransden 2004</strain>
    </source>
</reference>
<dbReference type="EnsemblPlants" id="Pp3c18_10110V3.1">
    <property type="protein sequence ID" value="PAC:32983457.CDS.1"/>
    <property type="gene ID" value="Pp3c18_10110"/>
</dbReference>
<sequence length="86" mass="9237">MKLVEGICNSDDSMSDVIQKTGVLACLGGCRNLNWSVDGRPGQMQLHSNSFFCASGGANSNRLQRCESKTTTCRWIASAQSASLHV</sequence>
<organism evidence="1">
    <name type="scientific">Physcomitrium patens</name>
    <name type="common">Spreading-leaved earth moss</name>
    <name type="synonym">Physcomitrella patens</name>
    <dbReference type="NCBI Taxonomy" id="3218"/>
    <lineage>
        <taxon>Eukaryota</taxon>
        <taxon>Viridiplantae</taxon>
        <taxon>Streptophyta</taxon>
        <taxon>Embryophyta</taxon>
        <taxon>Bryophyta</taxon>
        <taxon>Bryophytina</taxon>
        <taxon>Bryopsida</taxon>
        <taxon>Funariidae</taxon>
        <taxon>Funariales</taxon>
        <taxon>Funariaceae</taxon>
        <taxon>Physcomitrium</taxon>
    </lineage>
</organism>